<gene>
    <name evidence="1" type="ORF">RIF29_25570</name>
</gene>
<accession>A0AAN9EP03</accession>
<dbReference type="Proteomes" id="UP001372338">
    <property type="component" value="Unassembled WGS sequence"/>
</dbReference>
<sequence>MKWDDEEGFIELADLDEDLEIPELVVKEDSAEEPMEWSFDSNEAPMIGNILPHHDVGSLLFPPGLFAFRRRAVRVPLRSSTGSVRVPPPGLFAFRHCVPPGLFTFLIYL</sequence>
<dbReference type="AlphaFoldDB" id="A0AAN9EP03"/>
<evidence type="ECO:0000313" key="2">
    <source>
        <dbReference type="Proteomes" id="UP001372338"/>
    </source>
</evidence>
<evidence type="ECO:0000313" key="1">
    <source>
        <dbReference type="EMBL" id="KAK7259940.1"/>
    </source>
</evidence>
<protein>
    <submittedName>
        <fullName evidence="1">Uncharacterized protein</fullName>
    </submittedName>
</protein>
<dbReference type="EMBL" id="JAYWIO010000005">
    <property type="protein sequence ID" value="KAK7259940.1"/>
    <property type="molecule type" value="Genomic_DNA"/>
</dbReference>
<reference evidence="1 2" key="1">
    <citation type="submission" date="2024-01" db="EMBL/GenBank/DDBJ databases">
        <title>The genomes of 5 underutilized Papilionoideae crops provide insights into root nodulation and disease resistanc.</title>
        <authorList>
            <person name="Yuan L."/>
        </authorList>
    </citation>
    <scope>NUCLEOTIDE SEQUENCE [LARGE SCALE GENOMIC DNA]</scope>
    <source>
        <strain evidence="1">ZHUSHIDOU_FW_LH</strain>
        <tissue evidence="1">Leaf</tissue>
    </source>
</reference>
<keyword evidence="2" id="KW-1185">Reference proteome</keyword>
<proteinExistence type="predicted"/>
<organism evidence="1 2">
    <name type="scientific">Crotalaria pallida</name>
    <name type="common">Smooth rattlebox</name>
    <name type="synonym">Crotalaria striata</name>
    <dbReference type="NCBI Taxonomy" id="3830"/>
    <lineage>
        <taxon>Eukaryota</taxon>
        <taxon>Viridiplantae</taxon>
        <taxon>Streptophyta</taxon>
        <taxon>Embryophyta</taxon>
        <taxon>Tracheophyta</taxon>
        <taxon>Spermatophyta</taxon>
        <taxon>Magnoliopsida</taxon>
        <taxon>eudicotyledons</taxon>
        <taxon>Gunneridae</taxon>
        <taxon>Pentapetalae</taxon>
        <taxon>rosids</taxon>
        <taxon>fabids</taxon>
        <taxon>Fabales</taxon>
        <taxon>Fabaceae</taxon>
        <taxon>Papilionoideae</taxon>
        <taxon>50 kb inversion clade</taxon>
        <taxon>genistoids sensu lato</taxon>
        <taxon>core genistoids</taxon>
        <taxon>Crotalarieae</taxon>
        <taxon>Crotalaria</taxon>
    </lineage>
</organism>
<comment type="caution">
    <text evidence="1">The sequence shown here is derived from an EMBL/GenBank/DDBJ whole genome shotgun (WGS) entry which is preliminary data.</text>
</comment>
<name>A0AAN9EP03_CROPI</name>